<evidence type="ECO:0000256" key="2">
    <source>
        <dbReference type="ARBA" id="ARBA00022448"/>
    </source>
</evidence>
<proteinExistence type="predicted"/>
<feature type="transmembrane region" description="Helical" evidence="7">
    <location>
        <begin position="487"/>
        <end position="505"/>
    </location>
</feature>
<comment type="subcellular location">
    <subcellularLocation>
        <location evidence="1">Cell membrane</location>
        <topology evidence="1">Multi-pass membrane protein</topology>
    </subcellularLocation>
</comment>
<feature type="transmembrane region" description="Helical" evidence="7">
    <location>
        <begin position="26"/>
        <end position="44"/>
    </location>
</feature>
<dbReference type="EMBL" id="CCSB01000001">
    <property type="protein sequence ID" value="CDZ77106.1"/>
    <property type="molecule type" value="Genomic_DNA"/>
</dbReference>
<feature type="transmembrane region" description="Helical" evidence="7">
    <location>
        <begin position="437"/>
        <end position="455"/>
    </location>
</feature>
<feature type="transmembrane region" description="Helical" evidence="7">
    <location>
        <begin position="121"/>
        <end position="139"/>
    </location>
</feature>
<evidence type="ECO:0000256" key="7">
    <source>
        <dbReference type="SAM" id="Phobius"/>
    </source>
</evidence>
<keyword evidence="6 7" id="KW-0472">Membrane</keyword>
<dbReference type="OrthoDB" id="9807111at2"/>
<evidence type="ECO:0000256" key="5">
    <source>
        <dbReference type="ARBA" id="ARBA00022989"/>
    </source>
</evidence>
<dbReference type="AlphaFoldDB" id="A0A078KVT8"/>
<evidence type="ECO:0000256" key="4">
    <source>
        <dbReference type="ARBA" id="ARBA00022692"/>
    </source>
</evidence>
<evidence type="ECO:0000256" key="6">
    <source>
        <dbReference type="ARBA" id="ARBA00023136"/>
    </source>
</evidence>
<evidence type="ECO:0000256" key="1">
    <source>
        <dbReference type="ARBA" id="ARBA00004651"/>
    </source>
</evidence>
<dbReference type="InterPro" id="IPR006726">
    <property type="entry name" value="PHBA_efflux_AaeB/fusaric-R"/>
</dbReference>
<feature type="transmembrane region" description="Helical" evidence="7">
    <location>
        <begin position="461"/>
        <end position="480"/>
    </location>
</feature>
<name>A0A078KVT8_9GAMM</name>
<gene>
    <name evidence="8" type="primary">aaeB</name>
    <name evidence="8" type="ORF">BN59_01388</name>
</gene>
<dbReference type="eggNOG" id="COG1289">
    <property type="taxonomic scope" value="Bacteria"/>
</dbReference>
<dbReference type="Proteomes" id="UP000044071">
    <property type="component" value="Unassembled WGS sequence"/>
</dbReference>
<dbReference type="STRING" id="1034943.BN59_01388"/>
<dbReference type="PANTHER" id="PTHR30509">
    <property type="entry name" value="P-HYDROXYBENZOIC ACID EFFLUX PUMP SUBUNIT-RELATED"/>
    <property type="match status" value="1"/>
</dbReference>
<keyword evidence="4 7" id="KW-0812">Transmembrane</keyword>
<keyword evidence="9" id="KW-1185">Reference proteome</keyword>
<protein>
    <submittedName>
        <fullName evidence="8">p-hydroxybenzoic acid efflux pump subunit AaeB</fullName>
    </submittedName>
</protein>
<dbReference type="GO" id="GO:0005886">
    <property type="term" value="C:plasma membrane"/>
    <property type="evidence" value="ECO:0007669"/>
    <property type="project" value="UniProtKB-SubCell"/>
</dbReference>
<dbReference type="GO" id="GO:0022857">
    <property type="term" value="F:transmembrane transporter activity"/>
    <property type="evidence" value="ECO:0007669"/>
    <property type="project" value="InterPro"/>
</dbReference>
<dbReference type="RefSeq" id="WP_052403164.1">
    <property type="nucleotide sequence ID" value="NZ_CCVW01000001.1"/>
</dbReference>
<organism evidence="8 9">
    <name type="scientific">Legionella massiliensis</name>
    <dbReference type="NCBI Taxonomy" id="1034943"/>
    <lineage>
        <taxon>Bacteria</taxon>
        <taxon>Pseudomonadati</taxon>
        <taxon>Pseudomonadota</taxon>
        <taxon>Gammaproteobacteria</taxon>
        <taxon>Legionellales</taxon>
        <taxon>Legionellaceae</taxon>
        <taxon>Legionella</taxon>
    </lineage>
</organism>
<feature type="transmembrane region" description="Helical" evidence="7">
    <location>
        <begin position="517"/>
        <end position="535"/>
    </location>
</feature>
<dbReference type="Pfam" id="PF04632">
    <property type="entry name" value="FUSC"/>
    <property type="match status" value="1"/>
</dbReference>
<evidence type="ECO:0000313" key="9">
    <source>
        <dbReference type="Proteomes" id="UP000044071"/>
    </source>
</evidence>
<evidence type="ECO:0000256" key="3">
    <source>
        <dbReference type="ARBA" id="ARBA00022475"/>
    </source>
</evidence>
<feature type="transmembrane region" description="Helical" evidence="7">
    <location>
        <begin position="145"/>
        <end position="170"/>
    </location>
</feature>
<feature type="transmembrane region" description="Helical" evidence="7">
    <location>
        <begin position="97"/>
        <end position="114"/>
    </location>
</feature>
<sequence length="713" mass="80501">MLQLKLIDEVSIIFKSLLPQTLENRAALRTAIATLAAMLIAFSFHFDKPYWSAMTVVLLANVYTGSVVDKAILRIIGATIGAWLGYFLAGLVVNSLLLYLLAIFLLISLAIYYYSFSSYAYAYLLGALSAFIVISDLAFTPQQTFYLAIWRPIDISLGVIISAVSAWCIFPNNIQDNLIKEADQLFDLMSNLLKELSKQTVANEPNFQMLSADNLKMKKKIRKSLEMIGFVRRELGIKRVKVDKYRALFDQFYNFGRTLTYFLSTIDTQLDSGKHAKLRAALADFFVTAQQDLEQLKKEFFAVGTIKPVLLAENSLATLHQLISANTTEEASPIEAVKSYLVLSPLLQQVQAMITNLSNILINNPVAAKHQTKLITNQQLLRNDMDNIVGAIKTALAAVLALCFWLVSDWPGGVNGIISSVVISIKKHLFEMKNISIYRFLGCLIGGGAALFPLAFFSLDLYCYVLILFFSIWLFSYFSFKYIAYSYIGLQASIAMVISMGQAGGPPVNLEPALERLGGIVIGIVASFLVANVLWRTDFFSLLSRHLRKLFRFLIQNLNQLLQTDTQEKRLYDLTSSFWLCRGLLEAFPLEHFKKKKQEKLIDYKKGFIQMTLIQTTISHIYDGIDRDSAYVTAANYQIDLKELEQHLLALYNADKEESCEFAKQKIDKDLAKIDLSSTYLSHPSDELANCITYINALNQLRRAYPGFSWFNR</sequence>
<keyword evidence="3" id="KW-1003">Cell membrane</keyword>
<accession>A0A078KVT8</accession>
<keyword evidence="2" id="KW-0813">Transport</keyword>
<dbReference type="PANTHER" id="PTHR30509:SF9">
    <property type="entry name" value="MULTIDRUG RESISTANCE PROTEIN MDTO"/>
    <property type="match status" value="1"/>
</dbReference>
<feature type="transmembrane region" description="Helical" evidence="7">
    <location>
        <begin position="75"/>
        <end position="91"/>
    </location>
</feature>
<keyword evidence="5 7" id="KW-1133">Transmembrane helix</keyword>
<reference evidence="8 9" key="1">
    <citation type="submission" date="2014-06" db="EMBL/GenBank/DDBJ databases">
        <authorList>
            <person name="Urmite Genomes Urmite Genomes"/>
        </authorList>
    </citation>
    <scope>NUCLEOTIDE SEQUENCE [LARGE SCALE GENOMIC DNA]</scope>
</reference>
<evidence type="ECO:0000313" key="8">
    <source>
        <dbReference type="EMBL" id="CDZ77106.1"/>
    </source>
</evidence>